<accession>A0ABS6JCG3</accession>
<keyword evidence="3" id="KW-1185">Reference proteome</keyword>
<keyword evidence="1" id="KW-0472">Membrane</keyword>
<dbReference type="Proteomes" id="UP000784880">
    <property type="component" value="Unassembled WGS sequence"/>
</dbReference>
<feature type="transmembrane region" description="Helical" evidence="1">
    <location>
        <begin position="82"/>
        <end position="99"/>
    </location>
</feature>
<evidence type="ECO:0000313" key="3">
    <source>
        <dbReference type="Proteomes" id="UP000784880"/>
    </source>
</evidence>
<feature type="transmembrane region" description="Helical" evidence="1">
    <location>
        <begin position="59"/>
        <end position="76"/>
    </location>
</feature>
<sequence length="119" mass="13258">MIFLLAATSTPNPRMSPIAEMLGAGNPENFFTAFPIIYLIVNVLTIVVFNLGFARKLPILKLVVVYTVMFIGNLFITLLALTLPIVESLVVAAIVLWVYKLQLRRHKKDEAESEAKPSQ</sequence>
<evidence type="ECO:0000256" key="1">
    <source>
        <dbReference type="SAM" id="Phobius"/>
    </source>
</evidence>
<feature type="transmembrane region" description="Helical" evidence="1">
    <location>
        <begin position="30"/>
        <end position="52"/>
    </location>
</feature>
<keyword evidence="1" id="KW-1133">Transmembrane helix</keyword>
<dbReference type="Pfam" id="PF14036">
    <property type="entry name" value="YlaH"/>
    <property type="match status" value="1"/>
</dbReference>
<keyword evidence="1" id="KW-0812">Transmembrane</keyword>
<protein>
    <submittedName>
        <fullName evidence="2">YlaH-like family protein</fullName>
    </submittedName>
</protein>
<dbReference type="RefSeq" id="WP_217065145.1">
    <property type="nucleotide sequence ID" value="NZ_JAHQCS010000064.1"/>
</dbReference>
<organism evidence="2 3">
    <name type="scientific">Evansella tamaricis</name>
    <dbReference type="NCBI Taxonomy" id="2069301"/>
    <lineage>
        <taxon>Bacteria</taxon>
        <taxon>Bacillati</taxon>
        <taxon>Bacillota</taxon>
        <taxon>Bacilli</taxon>
        <taxon>Bacillales</taxon>
        <taxon>Bacillaceae</taxon>
        <taxon>Evansella</taxon>
    </lineage>
</organism>
<evidence type="ECO:0000313" key="2">
    <source>
        <dbReference type="EMBL" id="MBU9711266.1"/>
    </source>
</evidence>
<gene>
    <name evidence="2" type="ORF">KS419_05940</name>
</gene>
<proteinExistence type="predicted"/>
<dbReference type="EMBL" id="JAHQCS010000064">
    <property type="protein sequence ID" value="MBU9711266.1"/>
    <property type="molecule type" value="Genomic_DNA"/>
</dbReference>
<comment type="caution">
    <text evidence="2">The sequence shown here is derived from an EMBL/GenBank/DDBJ whole genome shotgun (WGS) entry which is preliminary data.</text>
</comment>
<name>A0ABS6JCG3_9BACI</name>
<reference evidence="2 3" key="1">
    <citation type="submission" date="2021-06" db="EMBL/GenBank/DDBJ databases">
        <title>Bacillus sp. RD4P76, an endophyte from a halophyte.</title>
        <authorList>
            <person name="Sun J.-Q."/>
        </authorList>
    </citation>
    <scope>NUCLEOTIDE SEQUENCE [LARGE SCALE GENOMIC DNA]</scope>
    <source>
        <strain evidence="2 3">CGMCC 1.15917</strain>
    </source>
</reference>
<dbReference type="InterPro" id="IPR025620">
    <property type="entry name" value="YlaH"/>
</dbReference>